<organism evidence="3 4">
    <name type="scientific">Albibacterium bauzanense</name>
    <dbReference type="NCBI Taxonomy" id="653929"/>
    <lineage>
        <taxon>Bacteria</taxon>
        <taxon>Pseudomonadati</taxon>
        <taxon>Bacteroidota</taxon>
        <taxon>Sphingobacteriia</taxon>
        <taxon>Sphingobacteriales</taxon>
        <taxon>Sphingobacteriaceae</taxon>
        <taxon>Albibacterium</taxon>
    </lineage>
</organism>
<comment type="caution">
    <text evidence="3">The sequence shown here is derived from an EMBL/GenBank/DDBJ whole genome shotgun (WGS) entry which is preliminary data.</text>
</comment>
<name>A0A4R1M824_9SPHI</name>
<dbReference type="Proteomes" id="UP000294616">
    <property type="component" value="Unassembled WGS sequence"/>
</dbReference>
<accession>A0A4R1M824</accession>
<evidence type="ECO:0000256" key="1">
    <source>
        <dbReference type="SAM" id="MobiDB-lite"/>
    </source>
</evidence>
<dbReference type="Pfam" id="PF14064">
    <property type="entry name" value="HmuY"/>
    <property type="match status" value="1"/>
</dbReference>
<evidence type="ECO:0000256" key="2">
    <source>
        <dbReference type="SAM" id="SignalP"/>
    </source>
</evidence>
<evidence type="ECO:0000313" key="4">
    <source>
        <dbReference type="Proteomes" id="UP000294616"/>
    </source>
</evidence>
<dbReference type="RefSeq" id="WP_132222412.1">
    <property type="nucleotide sequence ID" value="NZ_SMGO01000001.1"/>
</dbReference>
<dbReference type="AlphaFoldDB" id="A0A4R1M824"/>
<protein>
    <submittedName>
        <fullName evidence="3">Heme-binding HmuY-like protein</fullName>
    </submittedName>
</protein>
<sequence length="366" mass="39445">MKTTIYTSKFFFLALLGITTAISSCSRDKDTVPVIPPSDGTEMTLDGGEGGSSAENTVFVDLSTDTQKSIKRTSWSLGFYNGSQFRVILNNTAGASALKVNKTDLNAVSESDINLDDLAISLGTPGAFDNIDDLTGDLTKTLIPEISATESSNQVFVINPVGGSHGATISADNLYKVRILRSGNDYTLQYAQLNATTFQSLTIKKDDTYNFNYISLENGPITIEPKKADWDIEWTWSLYFGGAGANSFPYGYSDLIFINYLGGTTAAEVVFKDAEGNDNGKPSFADFSESDLAGISFSGSKGVMASDWRKTTGTPLGAQSDRYYLIKDSSGNIYKLRFTSMGAGNPPTDGGTRGYPELEYKLVKQG</sequence>
<feature type="chain" id="PRO_5020986959" evidence="2">
    <location>
        <begin position="24"/>
        <end position="366"/>
    </location>
</feature>
<gene>
    <name evidence="3" type="ORF">C8N28_1180</name>
</gene>
<dbReference type="CDD" id="cd12105">
    <property type="entry name" value="HmuY"/>
    <property type="match status" value="1"/>
</dbReference>
<dbReference type="PROSITE" id="PS51257">
    <property type="entry name" value="PROKAR_LIPOPROTEIN"/>
    <property type="match status" value="1"/>
</dbReference>
<keyword evidence="2" id="KW-0732">Signal</keyword>
<dbReference type="InterPro" id="IPR025921">
    <property type="entry name" value="HmuY"/>
</dbReference>
<evidence type="ECO:0000313" key="3">
    <source>
        <dbReference type="EMBL" id="TCK85863.1"/>
    </source>
</evidence>
<proteinExistence type="predicted"/>
<keyword evidence="4" id="KW-1185">Reference proteome</keyword>
<feature type="signal peptide" evidence="2">
    <location>
        <begin position="1"/>
        <end position="23"/>
    </location>
</feature>
<feature type="region of interest" description="Disordered" evidence="1">
    <location>
        <begin position="33"/>
        <end position="52"/>
    </location>
</feature>
<reference evidence="3 4" key="1">
    <citation type="submission" date="2019-03" db="EMBL/GenBank/DDBJ databases">
        <title>Genomic Encyclopedia of Archaeal and Bacterial Type Strains, Phase II (KMG-II): from individual species to whole genera.</title>
        <authorList>
            <person name="Goeker M."/>
        </authorList>
    </citation>
    <scope>NUCLEOTIDE SEQUENCE [LARGE SCALE GENOMIC DNA]</scope>
    <source>
        <strain evidence="3 4">DSM 22554</strain>
    </source>
</reference>
<dbReference type="EMBL" id="SMGO01000001">
    <property type="protein sequence ID" value="TCK85863.1"/>
    <property type="molecule type" value="Genomic_DNA"/>
</dbReference>
<dbReference type="OrthoDB" id="1091850at2"/>